<dbReference type="InterPro" id="IPR037455">
    <property type="entry name" value="LucA/IucC-like"/>
</dbReference>
<comment type="caution">
    <text evidence="5">The sequence shown here is derived from an EMBL/GenBank/DDBJ whole genome shotgun (WGS) entry which is preliminary data.</text>
</comment>
<dbReference type="RefSeq" id="WP_069938392.1">
    <property type="nucleotide sequence ID" value="NZ_MAMP01000021.1"/>
</dbReference>
<evidence type="ECO:0000313" key="5">
    <source>
        <dbReference type="EMBL" id="OES44769.1"/>
    </source>
</evidence>
<evidence type="ECO:0000259" key="4">
    <source>
        <dbReference type="Pfam" id="PF06276"/>
    </source>
</evidence>
<dbReference type="GO" id="GO:0016881">
    <property type="term" value="F:acid-amino acid ligase activity"/>
    <property type="evidence" value="ECO:0007669"/>
    <property type="project" value="UniProtKB-ARBA"/>
</dbReference>
<dbReference type="InterPro" id="IPR022770">
    <property type="entry name" value="IucA/IucC-like_C"/>
</dbReference>
<dbReference type="Proteomes" id="UP000095658">
    <property type="component" value="Unassembled WGS sequence"/>
</dbReference>
<accession>A0A1E7DNZ3</accession>
<dbReference type="Gene3D" id="6.10.250.3370">
    <property type="match status" value="1"/>
</dbReference>
<dbReference type="EMBL" id="MAMP01000021">
    <property type="protein sequence ID" value="OES44769.1"/>
    <property type="molecule type" value="Genomic_DNA"/>
</dbReference>
<keyword evidence="6" id="KW-1185">Reference proteome</keyword>
<proteinExistence type="inferred from homology"/>
<dbReference type="Pfam" id="PF06276">
    <property type="entry name" value="FhuF"/>
    <property type="match status" value="1"/>
</dbReference>
<reference evidence="5 6" key="1">
    <citation type="submission" date="2016-06" db="EMBL/GenBank/DDBJ databases">
        <title>Domibacillus iocasae genome sequencing.</title>
        <authorList>
            <person name="Verma A."/>
            <person name="Pal Y."/>
            <person name="Ojha A.K."/>
            <person name="Krishnamurthi S."/>
        </authorList>
    </citation>
    <scope>NUCLEOTIDE SEQUENCE [LARGE SCALE GENOMIC DNA]</scope>
    <source>
        <strain evidence="5 6">DSM 29979</strain>
    </source>
</reference>
<name>A0A1E7DNZ3_9BACI</name>
<dbReference type="AlphaFoldDB" id="A0A1E7DNZ3"/>
<evidence type="ECO:0000313" key="6">
    <source>
        <dbReference type="Proteomes" id="UP000095658"/>
    </source>
</evidence>
<feature type="domain" description="Aerobactin siderophore biosynthesis IucA/IucC N-terminal" evidence="3">
    <location>
        <begin position="136"/>
        <end position="344"/>
    </location>
</feature>
<dbReference type="InterPro" id="IPR007310">
    <property type="entry name" value="Aerobactin_biosyn_IucA/IucC_N"/>
</dbReference>
<dbReference type="Pfam" id="PF04183">
    <property type="entry name" value="IucA_IucC"/>
    <property type="match status" value="1"/>
</dbReference>
<evidence type="ECO:0008006" key="7">
    <source>
        <dbReference type="Google" id="ProtNLM"/>
    </source>
</evidence>
<evidence type="ECO:0000259" key="3">
    <source>
        <dbReference type="Pfam" id="PF04183"/>
    </source>
</evidence>
<dbReference type="STRING" id="1714016.BA724_05700"/>
<comment type="pathway">
    <text evidence="1">Siderophore biosynthesis.</text>
</comment>
<comment type="similarity">
    <text evidence="2">Belongs to the IucA/IucC family.</text>
</comment>
<protein>
    <recommendedName>
        <fullName evidence="7">Siderophore biosynthesis protein</fullName>
    </recommendedName>
</protein>
<dbReference type="PANTHER" id="PTHR34384:SF5">
    <property type="entry name" value="L-2,3-DIAMINOPROPANOATE--CITRATE LIGASE"/>
    <property type="match status" value="1"/>
</dbReference>
<gene>
    <name evidence="5" type="ORF">BA724_05700</name>
</gene>
<evidence type="ECO:0000256" key="2">
    <source>
        <dbReference type="ARBA" id="ARBA00007832"/>
    </source>
</evidence>
<dbReference type="GO" id="GO:0019290">
    <property type="term" value="P:siderophore biosynthetic process"/>
    <property type="evidence" value="ECO:0007669"/>
    <property type="project" value="InterPro"/>
</dbReference>
<dbReference type="Gene3D" id="1.10.510.40">
    <property type="match status" value="1"/>
</dbReference>
<organism evidence="5 6">
    <name type="scientific">Domibacillus iocasae</name>
    <dbReference type="NCBI Taxonomy" id="1714016"/>
    <lineage>
        <taxon>Bacteria</taxon>
        <taxon>Bacillati</taxon>
        <taxon>Bacillota</taxon>
        <taxon>Bacilli</taxon>
        <taxon>Bacillales</taxon>
        <taxon>Bacillaceae</taxon>
        <taxon>Domibacillus</taxon>
    </lineage>
</organism>
<evidence type="ECO:0000256" key="1">
    <source>
        <dbReference type="ARBA" id="ARBA00004924"/>
    </source>
</evidence>
<feature type="domain" description="Aerobactin siderophore biosynthesis IucA/IucC-like C-terminal" evidence="4">
    <location>
        <begin position="381"/>
        <end position="528"/>
    </location>
</feature>
<dbReference type="PANTHER" id="PTHR34384">
    <property type="entry name" value="L-2,3-DIAMINOPROPANOATE--CITRATE LIGASE"/>
    <property type="match status" value="1"/>
</dbReference>
<sequence length="555" mass="64504">MIVNNQRLSWEQAQFHTCKTLLNCYIREYGHKEKLFSRDQNQNNYSVFFPTSNVEISGSLSFYSAIGEHEYENFFVKGSRNVHYSDIVQWIVAELRTNNMDITDERAGDFLKKVQNSYEKLSIFLAHSSQPPEWNYQSSEQSLVYGHPFHPFPKNTLGFSEREVKQFCPELRTSFQLCYLAVRHDMFEEEWAVGEEKIKWPETVKEQARQLLNEKEEEYAILPVHPWQYENVLLVEDVQKYIKEGKLILLGRFGPDAYPTSSVRTVYVPEMNCNIKLSLNIQITNMMRNNNREQMRRTMDASNYLLRQKSFQNESHTSISYETGVCGCRFENDETTKLFTIVYRPIHFDTTSTYVLSSLIETPAGEERSRLYSLIGSHSVEEWFKRYLAISMIPMLCLAEKAGIHFEAHLQNTLLTIKEGMPYEFIIRDLEGVSVNKEKAASNVDTDGPLFYTKEDAWARTSYYFVVNHLGSMIHAIAKDAKKDEEYFWGIVNDVLVQEEKKSPNEYIRHLLTTPAFMAKKNMISCLVGKSETPFYVPVSNLVKKARSGIYASTV</sequence>